<comment type="caution">
    <text evidence="2">The sequence shown here is derived from an EMBL/GenBank/DDBJ whole genome shotgun (WGS) entry which is preliminary data.</text>
</comment>
<evidence type="ECO:0000313" key="2">
    <source>
        <dbReference type="EMBL" id="KAL2056681.1"/>
    </source>
</evidence>
<proteinExistence type="inferred from homology"/>
<evidence type="ECO:0000256" key="1">
    <source>
        <dbReference type="ARBA" id="ARBA00010552"/>
    </source>
</evidence>
<protein>
    <submittedName>
        <fullName evidence="2">Uncharacterized protein</fullName>
    </submittedName>
</protein>
<keyword evidence="3" id="KW-1185">Reference proteome</keyword>
<dbReference type="EMBL" id="JBHFEH010000007">
    <property type="protein sequence ID" value="KAL2056681.1"/>
    <property type="molecule type" value="Genomic_DNA"/>
</dbReference>
<dbReference type="Pfam" id="PF01042">
    <property type="entry name" value="Ribonuc_L-PSP"/>
    <property type="match status" value="1"/>
</dbReference>
<dbReference type="NCBIfam" id="TIGR00004">
    <property type="entry name" value="Rid family detoxifying hydrolase"/>
    <property type="match status" value="1"/>
</dbReference>
<dbReference type="PANTHER" id="PTHR11803:SF42">
    <property type="entry name" value="MMF1"/>
    <property type="match status" value="1"/>
</dbReference>
<dbReference type="InterPro" id="IPR006175">
    <property type="entry name" value="YjgF/YER057c/UK114"/>
</dbReference>
<dbReference type="InterPro" id="IPR035959">
    <property type="entry name" value="RutC-like_sf"/>
</dbReference>
<dbReference type="PANTHER" id="PTHR11803">
    <property type="entry name" value="2-IMINOBUTANOATE/2-IMINOPROPANOATE DEAMINASE RIDA"/>
    <property type="match status" value="1"/>
</dbReference>
<dbReference type="SUPFAM" id="SSF55298">
    <property type="entry name" value="YjgF-like"/>
    <property type="match status" value="1"/>
</dbReference>
<dbReference type="Gene3D" id="3.30.1330.40">
    <property type="entry name" value="RutC-like"/>
    <property type="match status" value="1"/>
</dbReference>
<name>A0ABR4BFT7_9LECA</name>
<evidence type="ECO:0000313" key="3">
    <source>
        <dbReference type="Proteomes" id="UP001590951"/>
    </source>
</evidence>
<organism evidence="2 3">
    <name type="scientific">Lepraria finkii</name>
    <dbReference type="NCBI Taxonomy" id="1340010"/>
    <lineage>
        <taxon>Eukaryota</taxon>
        <taxon>Fungi</taxon>
        <taxon>Dikarya</taxon>
        <taxon>Ascomycota</taxon>
        <taxon>Pezizomycotina</taxon>
        <taxon>Lecanoromycetes</taxon>
        <taxon>OSLEUM clade</taxon>
        <taxon>Lecanoromycetidae</taxon>
        <taxon>Lecanorales</taxon>
        <taxon>Lecanorineae</taxon>
        <taxon>Stereocaulaceae</taxon>
        <taxon>Lepraria</taxon>
    </lineage>
</organism>
<comment type="similarity">
    <text evidence="1">Belongs to the RutC family.</text>
</comment>
<dbReference type="InterPro" id="IPR006056">
    <property type="entry name" value="RidA"/>
</dbReference>
<sequence length="131" mass="14471">MNNMPNRIEVKTDKAPEPLPVYSQAIVCNGMIYCSGQIGMDPETHALVDGGISDRTMQCIRNLSAVLEEAGSSLHNVVKVGVFLTDMQNFAAMNKVYGTIFKDPKPCRTCVAVKELPMRTDVEIECMDRCL</sequence>
<dbReference type="Proteomes" id="UP001590951">
    <property type="component" value="Unassembled WGS sequence"/>
</dbReference>
<gene>
    <name evidence="2" type="ORF">ABVK25_003075</name>
</gene>
<dbReference type="CDD" id="cd00448">
    <property type="entry name" value="YjgF_YER057c_UK114_family"/>
    <property type="match status" value="1"/>
</dbReference>
<reference evidence="2 3" key="1">
    <citation type="submission" date="2024-09" db="EMBL/GenBank/DDBJ databases">
        <title>Rethinking Asexuality: The Enigmatic Case of Functional Sexual Genes in Lepraria (Stereocaulaceae).</title>
        <authorList>
            <person name="Doellman M."/>
            <person name="Sun Y."/>
            <person name="Barcenas-Pena A."/>
            <person name="Lumbsch H.T."/>
            <person name="Grewe F."/>
        </authorList>
    </citation>
    <scope>NUCLEOTIDE SEQUENCE [LARGE SCALE GENOMIC DNA]</scope>
    <source>
        <strain evidence="2 3">Grewe 0041</strain>
    </source>
</reference>
<accession>A0ABR4BFT7</accession>